<protein>
    <recommendedName>
        <fullName evidence="5">Adhesin-like protein</fullName>
    </recommendedName>
</protein>
<organism evidence="3 4">
    <name type="scientific">Methanobrevibacter arboriphilus JCM 13429 = DSM 1125</name>
    <dbReference type="NCBI Taxonomy" id="1300164"/>
    <lineage>
        <taxon>Archaea</taxon>
        <taxon>Methanobacteriati</taxon>
        <taxon>Methanobacteriota</taxon>
        <taxon>Methanomada group</taxon>
        <taxon>Methanobacteria</taxon>
        <taxon>Methanobacteriales</taxon>
        <taxon>Methanobacteriaceae</taxon>
        <taxon>Methanobrevibacter</taxon>
    </lineage>
</organism>
<comment type="caution">
    <text evidence="3">The sequence shown here is derived from an EMBL/GenBank/DDBJ whole genome shotgun (WGS) entry which is preliminary data.</text>
</comment>
<dbReference type="OrthoDB" id="79616at2157"/>
<dbReference type="RefSeq" id="WP_080460726.1">
    <property type="nucleotide sequence ID" value="NZ_JXMW01000017.1"/>
</dbReference>
<dbReference type="AlphaFoldDB" id="A0A1V6N164"/>
<accession>A0A1V6N164</accession>
<keyword evidence="2" id="KW-1133">Transmembrane helix</keyword>
<evidence type="ECO:0008006" key="5">
    <source>
        <dbReference type="Google" id="ProtNLM"/>
    </source>
</evidence>
<proteinExistence type="predicted"/>
<evidence type="ECO:0000256" key="2">
    <source>
        <dbReference type="SAM" id="Phobius"/>
    </source>
</evidence>
<keyword evidence="2" id="KW-0472">Membrane</keyword>
<name>A0A1V6N164_METAZ</name>
<gene>
    <name evidence="3" type="ORF">MBBAR_17c00250</name>
</gene>
<dbReference type="EMBL" id="JXMW01000017">
    <property type="protein sequence ID" value="OQD58385.1"/>
    <property type="molecule type" value="Genomic_DNA"/>
</dbReference>
<keyword evidence="2" id="KW-0812">Transmembrane</keyword>
<feature type="region of interest" description="Disordered" evidence="1">
    <location>
        <begin position="202"/>
        <end position="237"/>
    </location>
</feature>
<feature type="compositionally biased region" description="Low complexity" evidence="1">
    <location>
        <begin position="218"/>
        <end position="237"/>
    </location>
</feature>
<evidence type="ECO:0000313" key="3">
    <source>
        <dbReference type="EMBL" id="OQD58385.1"/>
    </source>
</evidence>
<keyword evidence="4" id="KW-1185">Reference proteome</keyword>
<reference evidence="3 4" key="1">
    <citation type="submission" date="2014-12" db="EMBL/GenBank/DDBJ databases">
        <title>Genome sequence of Methanobrevibacter arboriphilicus DH1, DSM1125.</title>
        <authorList>
            <person name="Poehlein A."/>
            <person name="Thauer R.K."/>
            <person name="Seedorf H."/>
            <person name="Daniel R."/>
        </authorList>
    </citation>
    <scope>NUCLEOTIDE SEQUENCE [LARGE SCALE GENOMIC DNA]</scope>
    <source>
        <strain evidence="3 4">DH1</strain>
    </source>
</reference>
<evidence type="ECO:0000313" key="4">
    <source>
        <dbReference type="Proteomes" id="UP000191661"/>
    </source>
</evidence>
<feature type="transmembrane region" description="Helical" evidence="2">
    <location>
        <begin position="247"/>
        <end position="266"/>
    </location>
</feature>
<dbReference type="Proteomes" id="UP000191661">
    <property type="component" value="Unassembled WGS sequence"/>
</dbReference>
<evidence type="ECO:0000256" key="1">
    <source>
        <dbReference type="SAM" id="MobiDB-lite"/>
    </source>
</evidence>
<sequence>MNKKFVASFLLVLMLGSITTVAADSGVYKNGKVTLNESGVNETYDTICVDENRIIYDNTKVNTTNNITIRDGALDYFVDNYHNTSSDELQNGMWNITQNTSLPFVTYEDYYKAQKVLNSTKLVTVEEINGSNYTVTRWTSETYDFLFRMVGDGWNIGIQDLLIYKVDYIKNLIEEFELIPIEDPVDPVGPIDPVDPVDPIDPIDPIDPVDPVDPVDPIDPVDTVNNTNSNDSNDSPAAVSAAMKETGIPIIAVLLVLLASLGLVVVRKK</sequence>